<organism evidence="1 2">
    <name type="scientific">Sphaerisporangium flaviroseum</name>
    <dbReference type="NCBI Taxonomy" id="509199"/>
    <lineage>
        <taxon>Bacteria</taxon>
        <taxon>Bacillati</taxon>
        <taxon>Actinomycetota</taxon>
        <taxon>Actinomycetes</taxon>
        <taxon>Streptosporangiales</taxon>
        <taxon>Streptosporangiaceae</taxon>
        <taxon>Sphaerisporangium</taxon>
    </lineage>
</organism>
<keyword evidence="2" id="KW-1185">Reference proteome</keyword>
<reference evidence="2" key="1">
    <citation type="journal article" date="2019" name="Int. J. Syst. Evol. Microbiol.">
        <title>The Global Catalogue of Microorganisms (GCM) 10K type strain sequencing project: providing services to taxonomists for standard genome sequencing and annotation.</title>
        <authorList>
            <consortium name="The Broad Institute Genomics Platform"/>
            <consortium name="The Broad Institute Genome Sequencing Center for Infectious Disease"/>
            <person name="Wu L."/>
            <person name="Ma J."/>
        </authorList>
    </citation>
    <scope>NUCLEOTIDE SEQUENCE [LARGE SCALE GENOMIC DNA]</scope>
    <source>
        <strain evidence="2">JCM 16908</strain>
    </source>
</reference>
<gene>
    <name evidence="1" type="ORF">GCM10022226_39530</name>
</gene>
<protein>
    <submittedName>
        <fullName evidence="1">Uncharacterized protein</fullName>
    </submittedName>
</protein>
<evidence type="ECO:0000313" key="1">
    <source>
        <dbReference type="EMBL" id="GAA3814790.1"/>
    </source>
</evidence>
<sequence length="47" mass="4843">MIAYIYPWDVVGDPAAPERLAGFGVDAVVQVGKSGPSDGVPVSVREA</sequence>
<dbReference type="EMBL" id="BAAAZR010000008">
    <property type="protein sequence ID" value="GAA3814790.1"/>
    <property type="molecule type" value="Genomic_DNA"/>
</dbReference>
<dbReference type="Proteomes" id="UP001500888">
    <property type="component" value="Unassembled WGS sequence"/>
</dbReference>
<comment type="caution">
    <text evidence="1">The sequence shown here is derived from an EMBL/GenBank/DDBJ whole genome shotgun (WGS) entry which is preliminary data.</text>
</comment>
<dbReference type="RefSeq" id="WP_344941818.1">
    <property type="nucleotide sequence ID" value="NZ_BAAAZR010000008.1"/>
</dbReference>
<proteinExistence type="predicted"/>
<name>A0ABP7ICA5_9ACTN</name>
<accession>A0ABP7ICA5</accession>
<evidence type="ECO:0000313" key="2">
    <source>
        <dbReference type="Proteomes" id="UP001500888"/>
    </source>
</evidence>